<feature type="chain" id="PRO_5045654960" evidence="2">
    <location>
        <begin position="19"/>
        <end position="582"/>
    </location>
</feature>
<evidence type="ECO:0000313" key="4">
    <source>
        <dbReference type="Proteomes" id="UP001597337"/>
    </source>
</evidence>
<dbReference type="Proteomes" id="UP001597337">
    <property type="component" value="Unassembled WGS sequence"/>
</dbReference>
<evidence type="ECO:0000313" key="3">
    <source>
        <dbReference type="EMBL" id="MFD2113641.1"/>
    </source>
</evidence>
<dbReference type="InterPro" id="IPR036278">
    <property type="entry name" value="Sialidase_sf"/>
</dbReference>
<dbReference type="GO" id="GO:0004308">
    <property type="term" value="F:exo-alpha-sialidase activity"/>
    <property type="evidence" value="ECO:0007669"/>
    <property type="project" value="UniProtKB-EC"/>
</dbReference>
<dbReference type="EC" id="3.2.1.18" evidence="3"/>
<accession>A0ABW4YD71</accession>
<keyword evidence="2" id="KW-0732">Signal</keyword>
<keyword evidence="4" id="KW-1185">Reference proteome</keyword>
<protein>
    <submittedName>
        <fullName evidence="3">Exo-alpha-sialidase</fullName>
        <ecNumber evidence="3">3.2.1.18</ecNumber>
    </submittedName>
</protein>
<evidence type="ECO:0000256" key="2">
    <source>
        <dbReference type="SAM" id="SignalP"/>
    </source>
</evidence>
<keyword evidence="3" id="KW-0378">Hydrolase</keyword>
<proteinExistence type="predicted"/>
<name>A0ABW4YD71_9GAMM</name>
<sequence>MRSLMWAAGVLISPLLFAAPSEWRVNPDSFNPRLTPRLAVTHSGKPFVAYGDHQGRLLVRQPDSSVQTLTSPRAKAAGFVLESFGERLYAAWLEGQAGSAPTVKLRSLEAGSAWSEPVALDSASRPLPRIRVSGDSAGQVAVVWLGDAPDGPRSGTEESSAQATPNYHLYGRRSADGGRTWGEVSRLTAGYDIGFWPALTMAAGRAHLFADARLDGETRLVHVEADGALGWTEPEPVKTIGSVLLIEAAEARGQPVVVWFGAYGNEYRLESAVREDGHWKTYAFPGSDAYDIGSLSLVARDAHVYLAFSARSAQQTRQPRKNHVYFTRSSDGGVSWEPIRPFRHYPFDVTQDTFPQMALGQDGQVVVAWNDYRNLRGDLYYNRSADAGSTWLEQDVPADAPGRFEDVLFPFVDNLRASGHHFWLIGSRYRTDDLAIPDLYLYALPAESTFSASSGQNPAAEKARLEARVADFWGALVKGDYEAAYALFDPYFRRRMPVTDYVGQSGRVKQRDFKILDAQIEGKVARVAVEFTYEIPALKLPRGGTYSKPPTLTRSEETWIFIDGDWYKEYRNEVGDFSFTRY</sequence>
<dbReference type="RefSeq" id="WP_386028583.1">
    <property type="nucleotide sequence ID" value="NZ_JBHUHX010000052.1"/>
</dbReference>
<reference evidence="4" key="1">
    <citation type="journal article" date="2019" name="Int. J. Syst. Evol. Microbiol.">
        <title>The Global Catalogue of Microorganisms (GCM) 10K type strain sequencing project: providing services to taxonomists for standard genome sequencing and annotation.</title>
        <authorList>
            <consortium name="The Broad Institute Genomics Platform"/>
            <consortium name="The Broad Institute Genome Sequencing Center for Infectious Disease"/>
            <person name="Wu L."/>
            <person name="Ma J."/>
        </authorList>
    </citation>
    <scope>NUCLEOTIDE SEQUENCE [LARGE SCALE GENOMIC DNA]</scope>
    <source>
        <strain evidence="4">KACC 12597</strain>
    </source>
</reference>
<dbReference type="Gene3D" id="2.120.10.10">
    <property type="match status" value="2"/>
</dbReference>
<feature type="signal peptide" evidence="2">
    <location>
        <begin position="1"/>
        <end position="18"/>
    </location>
</feature>
<feature type="region of interest" description="Disordered" evidence="1">
    <location>
        <begin position="148"/>
        <end position="169"/>
    </location>
</feature>
<dbReference type="SUPFAM" id="SSF50939">
    <property type="entry name" value="Sialidases"/>
    <property type="match status" value="1"/>
</dbReference>
<dbReference type="EMBL" id="JBHUHX010000052">
    <property type="protein sequence ID" value="MFD2113641.1"/>
    <property type="molecule type" value="Genomic_DNA"/>
</dbReference>
<dbReference type="CDD" id="cd15482">
    <property type="entry name" value="Sialidase_non-viral"/>
    <property type="match status" value="1"/>
</dbReference>
<keyword evidence="3" id="KW-0326">Glycosidase</keyword>
<organism evidence="3 4">
    <name type="scientific">Thiorhodococcus fuscus</name>
    <dbReference type="NCBI Taxonomy" id="527200"/>
    <lineage>
        <taxon>Bacteria</taxon>
        <taxon>Pseudomonadati</taxon>
        <taxon>Pseudomonadota</taxon>
        <taxon>Gammaproteobacteria</taxon>
        <taxon>Chromatiales</taxon>
        <taxon>Chromatiaceae</taxon>
        <taxon>Thiorhodococcus</taxon>
    </lineage>
</organism>
<gene>
    <name evidence="3" type="ORF">ACFSJC_17475</name>
</gene>
<evidence type="ECO:0000256" key="1">
    <source>
        <dbReference type="SAM" id="MobiDB-lite"/>
    </source>
</evidence>
<comment type="caution">
    <text evidence="3">The sequence shown here is derived from an EMBL/GenBank/DDBJ whole genome shotgun (WGS) entry which is preliminary data.</text>
</comment>